<evidence type="ECO:0000313" key="1">
    <source>
        <dbReference type="EMBL" id="ACU75395.1"/>
    </source>
</evidence>
<dbReference type="RefSeq" id="WP_015795124.1">
    <property type="nucleotide sequence ID" value="NC_013131.1"/>
</dbReference>
<dbReference type="EMBL" id="CP001700">
    <property type="protein sequence ID" value="ACU75395.1"/>
    <property type="molecule type" value="Genomic_DNA"/>
</dbReference>
<keyword evidence="2" id="KW-1185">Reference proteome</keyword>
<dbReference type="AlphaFoldDB" id="C7PYA5"/>
<gene>
    <name evidence="1" type="ordered locus">Caci_6547</name>
</gene>
<sequence length="89" mass="9472" precursor="true">MKPATAKLLYKPVGLGLSLAAGALASMVTRRLWLLFSDQDELPDATDADTRWRDLMAGVGLEAAVFAVTKAAATRLQAEGIRRAVESGK</sequence>
<dbReference type="Proteomes" id="UP000000851">
    <property type="component" value="Chromosome"/>
</dbReference>
<dbReference type="STRING" id="479433.Caci_6547"/>
<dbReference type="InParanoid" id="C7PYA5"/>
<name>C7PYA5_CATAD</name>
<dbReference type="InterPro" id="IPR025329">
    <property type="entry name" value="DUF4235"/>
</dbReference>
<reference evidence="1 2" key="1">
    <citation type="journal article" date="2009" name="Stand. Genomic Sci.">
        <title>Complete genome sequence of Catenulispora acidiphila type strain (ID 139908).</title>
        <authorList>
            <person name="Copeland A."/>
            <person name="Lapidus A."/>
            <person name="Glavina Del Rio T."/>
            <person name="Nolan M."/>
            <person name="Lucas S."/>
            <person name="Chen F."/>
            <person name="Tice H."/>
            <person name="Cheng J.F."/>
            <person name="Bruce D."/>
            <person name="Goodwin L."/>
            <person name="Pitluck S."/>
            <person name="Mikhailova N."/>
            <person name="Pati A."/>
            <person name="Ivanova N."/>
            <person name="Mavromatis K."/>
            <person name="Chen A."/>
            <person name="Palaniappan K."/>
            <person name="Chain P."/>
            <person name="Land M."/>
            <person name="Hauser L."/>
            <person name="Chang Y.J."/>
            <person name="Jeffries C.D."/>
            <person name="Chertkov O."/>
            <person name="Brettin T."/>
            <person name="Detter J.C."/>
            <person name="Han C."/>
            <person name="Ali Z."/>
            <person name="Tindall B.J."/>
            <person name="Goker M."/>
            <person name="Bristow J."/>
            <person name="Eisen J.A."/>
            <person name="Markowitz V."/>
            <person name="Hugenholtz P."/>
            <person name="Kyrpides N.C."/>
            <person name="Klenk H.P."/>
        </authorList>
    </citation>
    <scope>NUCLEOTIDE SEQUENCE [LARGE SCALE GENOMIC DNA]</scope>
    <source>
        <strain evidence="2">DSM 44928 / JCM 14897 / NBRC 102108 / NRRL B-24433 / ID139908</strain>
    </source>
</reference>
<proteinExistence type="predicted"/>
<evidence type="ECO:0000313" key="2">
    <source>
        <dbReference type="Proteomes" id="UP000000851"/>
    </source>
</evidence>
<evidence type="ECO:0008006" key="3">
    <source>
        <dbReference type="Google" id="ProtNLM"/>
    </source>
</evidence>
<accession>C7PYA5</accession>
<organism evidence="1 2">
    <name type="scientific">Catenulispora acidiphila (strain DSM 44928 / JCM 14897 / NBRC 102108 / NRRL B-24433 / ID139908)</name>
    <dbReference type="NCBI Taxonomy" id="479433"/>
    <lineage>
        <taxon>Bacteria</taxon>
        <taxon>Bacillati</taxon>
        <taxon>Actinomycetota</taxon>
        <taxon>Actinomycetes</taxon>
        <taxon>Catenulisporales</taxon>
        <taxon>Catenulisporaceae</taxon>
        <taxon>Catenulispora</taxon>
    </lineage>
</organism>
<dbReference type="Pfam" id="PF14019">
    <property type="entry name" value="DUF4235"/>
    <property type="match status" value="1"/>
</dbReference>
<protein>
    <recommendedName>
        <fullName evidence="3">DUF4235 domain-containing protein</fullName>
    </recommendedName>
</protein>
<dbReference type="HOGENOM" id="CLU_157972_0_0_11"/>
<dbReference type="OrthoDB" id="5244650at2"/>
<dbReference type="KEGG" id="cai:Caci_6547"/>